<proteinExistence type="predicted"/>
<reference evidence="1" key="1">
    <citation type="submission" date="2022-10" db="EMBL/GenBank/DDBJ databases">
        <title>Culturing micro-colonial fungi from biological soil crusts in the Mojave desert and describing Neophaeococcomyces mojavensis, and introducing the new genera and species Taxawa tesnikishii.</title>
        <authorList>
            <person name="Kurbessoian T."/>
            <person name="Stajich J.E."/>
        </authorList>
    </citation>
    <scope>NUCLEOTIDE SEQUENCE</scope>
    <source>
        <strain evidence="1">TK_41</strain>
    </source>
</reference>
<name>A0AA39CMB2_9EURO</name>
<sequence>MSAETSSTSITTTITTSTTIDTTTNTITTITTGTTTIDITTTIATSTIATTTTGIPNPPYVYNPNGTPTAGIPNPTYAYDPDTDPHGGEDDNWNSQVIPVAVSLYGFSSSTLWLSSNGIISLSGPDQYYPYGAGLPSSDIPDPDIPNDTAAPFWYDLVLDPGRGHGIWWSYVNGIVYVEYICTSFSDSSRYFHFQVEFPTATPNIVVYRYYEMNTNVYAFFGVQKDSTTGYGFPHSTGSPAQGWVVTCDTTTTPGICVRTA</sequence>
<organism evidence="1 2">
    <name type="scientific">Cladophialophora chaetospira</name>
    <dbReference type="NCBI Taxonomy" id="386627"/>
    <lineage>
        <taxon>Eukaryota</taxon>
        <taxon>Fungi</taxon>
        <taxon>Dikarya</taxon>
        <taxon>Ascomycota</taxon>
        <taxon>Pezizomycotina</taxon>
        <taxon>Eurotiomycetes</taxon>
        <taxon>Chaetothyriomycetidae</taxon>
        <taxon>Chaetothyriales</taxon>
        <taxon>Herpotrichiellaceae</taxon>
        <taxon>Cladophialophora</taxon>
    </lineage>
</organism>
<keyword evidence="2" id="KW-1185">Reference proteome</keyword>
<accession>A0AA39CMB2</accession>
<evidence type="ECO:0000313" key="2">
    <source>
        <dbReference type="Proteomes" id="UP001172673"/>
    </source>
</evidence>
<protein>
    <submittedName>
        <fullName evidence="1">Uncharacterized protein</fullName>
    </submittedName>
</protein>
<comment type="caution">
    <text evidence="1">The sequence shown here is derived from an EMBL/GenBank/DDBJ whole genome shotgun (WGS) entry which is preliminary data.</text>
</comment>
<dbReference type="Proteomes" id="UP001172673">
    <property type="component" value="Unassembled WGS sequence"/>
</dbReference>
<evidence type="ECO:0000313" key="1">
    <source>
        <dbReference type="EMBL" id="KAJ9613116.1"/>
    </source>
</evidence>
<gene>
    <name evidence="1" type="ORF">H2200_003057</name>
</gene>
<dbReference type="AlphaFoldDB" id="A0AA39CMB2"/>
<dbReference type="EMBL" id="JAPDRK010000004">
    <property type="protein sequence ID" value="KAJ9613116.1"/>
    <property type="molecule type" value="Genomic_DNA"/>
</dbReference>